<evidence type="ECO:0000313" key="3">
    <source>
        <dbReference type="EMBL" id="KAA6359250.1"/>
    </source>
</evidence>
<feature type="compositionally biased region" description="Acidic residues" evidence="1">
    <location>
        <begin position="28"/>
        <end position="42"/>
    </location>
</feature>
<sequence>MEFFTRQHKGDSEEEDDNEFEPDKSDQSDYDISDQDEDDLNDNYEVKIPGEGEFVESSSESDSQSENEVDQELETAPVKRTREGKPIVSQIKQSKDIENNKQNETSQKDNSKIADKSDKKDEKASTDAKQAAPKPKVTLAAMNELMKKKLNKPQQQSVIQSTKADWENFKTKQNIADELKVATDAGKMTGKGDGFLERQAFLNRADQRQFEIEKHMRAEQRK</sequence>
<feature type="non-terminal residue" evidence="3">
    <location>
        <position position="222"/>
    </location>
</feature>
<reference evidence="3 4" key="1">
    <citation type="submission" date="2019-03" db="EMBL/GenBank/DDBJ databases">
        <title>Single cell metagenomics reveals metabolic interactions within the superorganism composed of flagellate Streblomastix strix and complex community of Bacteroidetes bacteria on its surface.</title>
        <authorList>
            <person name="Treitli S.C."/>
            <person name="Kolisko M."/>
            <person name="Husnik F."/>
            <person name="Keeling P."/>
            <person name="Hampl V."/>
        </authorList>
    </citation>
    <scope>NUCLEOTIDE SEQUENCE [LARGE SCALE GENOMIC DNA]</scope>
    <source>
        <strain evidence="3">ST1C</strain>
    </source>
</reference>
<dbReference type="PANTHER" id="PTHR48407:SF1">
    <property type="entry name" value="CRANIOFACIAL DEVELOPMENT PROTEIN 1"/>
    <property type="match status" value="1"/>
</dbReference>
<dbReference type="Proteomes" id="UP000324800">
    <property type="component" value="Unassembled WGS sequence"/>
</dbReference>
<organism evidence="3 4">
    <name type="scientific">Streblomastix strix</name>
    <dbReference type="NCBI Taxonomy" id="222440"/>
    <lineage>
        <taxon>Eukaryota</taxon>
        <taxon>Metamonada</taxon>
        <taxon>Preaxostyla</taxon>
        <taxon>Oxymonadida</taxon>
        <taxon>Streblomastigidae</taxon>
        <taxon>Streblomastix</taxon>
    </lineage>
</organism>
<evidence type="ECO:0000313" key="4">
    <source>
        <dbReference type="Proteomes" id="UP000324800"/>
    </source>
</evidence>
<dbReference type="AlphaFoldDB" id="A0A5J4TN34"/>
<accession>A0A5J4TN34</accession>
<evidence type="ECO:0000259" key="2">
    <source>
        <dbReference type="PROSITE" id="PS51279"/>
    </source>
</evidence>
<proteinExistence type="predicted"/>
<protein>
    <recommendedName>
        <fullName evidence="2">BCNT-C domain-containing protein</fullName>
    </recommendedName>
</protein>
<comment type="caution">
    <text evidence="3">The sequence shown here is derived from an EMBL/GenBank/DDBJ whole genome shotgun (WGS) entry which is preliminary data.</text>
</comment>
<gene>
    <name evidence="3" type="ORF">EZS28_045223</name>
</gene>
<dbReference type="PANTHER" id="PTHR48407">
    <property type="entry name" value="CRANIOFACIAL DEVELOPMENT PROTEIN 1"/>
    <property type="match status" value="1"/>
</dbReference>
<evidence type="ECO:0000256" key="1">
    <source>
        <dbReference type="SAM" id="MobiDB-lite"/>
    </source>
</evidence>
<feature type="compositionally biased region" description="Acidic residues" evidence="1">
    <location>
        <begin position="63"/>
        <end position="73"/>
    </location>
</feature>
<dbReference type="EMBL" id="SNRW01028674">
    <property type="protein sequence ID" value="KAA6359250.1"/>
    <property type="molecule type" value="Genomic_DNA"/>
</dbReference>
<dbReference type="Pfam" id="PF07572">
    <property type="entry name" value="BCNT"/>
    <property type="match status" value="1"/>
</dbReference>
<dbReference type="PROSITE" id="PS51279">
    <property type="entry name" value="BCNT_C"/>
    <property type="match status" value="1"/>
</dbReference>
<feature type="domain" description="BCNT-C" evidence="2">
    <location>
        <begin position="136"/>
        <end position="222"/>
    </location>
</feature>
<feature type="compositionally biased region" description="Low complexity" evidence="1">
    <location>
        <begin position="51"/>
        <end position="62"/>
    </location>
</feature>
<dbReference type="InterPro" id="IPR027124">
    <property type="entry name" value="Swc5/CFDP1/2"/>
</dbReference>
<dbReference type="InterPro" id="IPR011421">
    <property type="entry name" value="BCNT-C"/>
</dbReference>
<feature type="compositionally biased region" description="Basic and acidic residues" evidence="1">
    <location>
        <begin position="93"/>
        <end position="126"/>
    </location>
</feature>
<dbReference type="OrthoDB" id="445677at2759"/>
<feature type="region of interest" description="Disordered" evidence="1">
    <location>
        <begin position="1"/>
        <end position="136"/>
    </location>
</feature>
<name>A0A5J4TN34_9EUKA</name>